<dbReference type="InterPro" id="IPR010674">
    <property type="entry name" value="NOG1_Rossman_fold_dom"/>
</dbReference>
<feature type="region of interest" description="Disordered" evidence="6">
    <location>
        <begin position="494"/>
        <end position="530"/>
    </location>
</feature>
<dbReference type="PRINTS" id="PR00326">
    <property type="entry name" value="GTP1OBG"/>
</dbReference>
<dbReference type="HOGENOM" id="CLU_011784_5_1_1"/>
<evidence type="ECO:0000313" key="8">
    <source>
        <dbReference type="EMBL" id="EPR79129.1"/>
    </source>
</evidence>
<organism evidence="8 9">
    <name type="scientific">Spraguea lophii (strain 42_110)</name>
    <name type="common">Microsporidian parasite</name>
    <dbReference type="NCBI Taxonomy" id="1358809"/>
    <lineage>
        <taxon>Eukaryota</taxon>
        <taxon>Fungi</taxon>
        <taxon>Fungi incertae sedis</taxon>
        <taxon>Microsporidia</taxon>
        <taxon>Spragueidae</taxon>
        <taxon>Spraguea</taxon>
    </lineage>
</organism>
<evidence type="ECO:0000256" key="3">
    <source>
        <dbReference type="ARBA" id="ARBA00022741"/>
    </source>
</evidence>
<dbReference type="InterPro" id="IPR012973">
    <property type="entry name" value="NOG_C"/>
</dbReference>
<accession>S7XJD0</accession>
<name>S7XJD0_SPRLO</name>
<comment type="subcellular location">
    <subcellularLocation>
        <location evidence="1">Nucleus</location>
        <location evidence="1">Nucleolus</location>
    </subcellularLocation>
</comment>
<dbReference type="GO" id="GO:0005737">
    <property type="term" value="C:cytoplasm"/>
    <property type="evidence" value="ECO:0007669"/>
    <property type="project" value="EnsemblFungi"/>
</dbReference>
<dbReference type="InterPro" id="IPR031167">
    <property type="entry name" value="G_OBG"/>
</dbReference>
<dbReference type="Pfam" id="PF08155">
    <property type="entry name" value="NOGCT"/>
    <property type="match status" value="1"/>
</dbReference>
<dbReference type="SUPFAM" id="SSF52540">
    <property type="entry name" value="P-loop containing nucleoside triphosphate hydrolases"/>
    <property type="match status" value="1"/>
</dbReference>
<comment type="caution">
    <text evidence="8">The sequence shown here is derived from an EMBL/GenBank/DDBJ whole genome shotgun (WGS) entry which is preliminary data.</text>
</comment>
<dbReference type="GO" id="GO:0030687">
    <property type="term" value="C:preribosome, large subunit precursor"/>
    <property type="evidence" value="ECO:0007669"/>
    <property type="project" value="EnsemblFungi"/>
</dbReference>
<evidence type="ECO:0000256" key="5">
    <source>
        <dbReference type="ARBA" id="ARBA00023242"/>
    </source>
</evidence>
<dbReference type="GO" id="GO:0005730">
    <property type="term" value="C:nucleolus"/>
    <property type="evidence" value="ECO:0007669"/>
    <property type="project" value="UniProtKB-SubCell"/>
</dbReference>
<dbReference type="Pfam" id="PF17835">
    <property type="entry name" value="NOG1_N"/>
    <property type="match status" value="1"/>
</dbReference>
<dbReference type="Proteomes" id="UP000014978">
    <property type="component" value="Unassembled WGS sequence"/>
</dbReference>
<evidence type="ECO:0000256" key="2">
    <source>
        <dbReference type="ARBA" id="ARBA00022517"/>
    </source>
</evidence>
<protein>
    <submittedName>
        <fullName evidence="8">Nucleolar GTP-binding protein 1</fullName>
    </submittedName>
</protein>
<feature type="compositionally biased region" description="Basic and acidic residues" evidence="6">
    <location>
        <begin position="515"/>
        <end position="524"/>
    </location>
</feature>
<dbReference type="EMBL" id="ATCN01000392">
    <property type="protein sequence ID" value="EPR79129.1"/>
    <property type="molecule type" value="Genomic_DNA"/>
</dbReference>
<proteinExistence type="predicted"/>
<dbReference type="GO" id="GO:0005525">
    <property type="term" value="F:GTP binding"/>
    <property type="evidence" value="ECO:0007669"/>
    <property type="project" value="UniProtKB-KW"/>
</dbReference>
<dbReference type="CDD" id="cd01897">
    <property type="entry name" value="NOG"/>
    <property type="match status" value="1"/>
</dbReference>
<dbReference type="PANTHER" id="PTHR45759">
    <property type="entry name" value="NUCLEOLAR GTP-BINDING PROTEIN 1"/>
    <property type="match status" value="1"/>
</dbReference>
<dbReference type="OrthoDB" id="415015at2759"/>
<dbReference type="PROSITE" id="PS51710">
    <property type="entry name" value="G_OBG"/>
    <property type="match status" value="1"/>
</dbReference>
<keyword evidence="4" id="KW-0342">GTP-binding</keyword>
<dbReference type="Pfam" id="PF06858">
    <property type="entry name" value="NOG1"/>
    <property type="match status" value="1"/>
</dbReference>
<gene>
    <name evidence="8" type="ORF">SLOPH_1402</name>
</gene>
<dbReference type="InterPro" id="IPR041623">
    <property type="entry name" value="NOG1_N"/>
</dbReference>
<dbReference type="GO" id="GO:0006364">
    <property type="term" value="P:rRNA processing"/>
    <property type="evidence" value="ECO:0007669"/>
    <property type="project" value="EnsemblFungi"/>
</dbReference>
<keyword evidence="9" id="KW-1185">Reference proteome</keyword>
<reference evidence="9" key="1">
    <citation type="journal article" date="2013" name="PLoS Genet.">
        <title>The genome of Spraguea lophii and the basis of host-microsporidian interactions.</title>
        <authorList>
            <person name="Campbell S.E."/>
            <person name="Williams T.A."/>
            <person name="Yousuf A."/>
            <person name="Soanes D.M."/>
            <person name="Paszkiewicz K.H."/>
            <person name="Williams B.A.P."/>
        </authorList>
    </citation>
    <scope>NUCLEOTIDE SEQUENCE [LARGE SCALE GENOMIC DNA]</scope>
    <source>
        <strain evidence="9">42_110</strain>
    </source>
</reference>
<dbReference type="Gene3D" id="1.20.120.1190">
    <property type="match status" value="1"/>
</dbReference>
<dbReference type="FunCoup" id="S7XJD0">
    <property type="interactions" value="255"/>
</dbReference>
<evidence type="ECO:0000256" key="1">
    <source>
        <dbReference type="ARBA" id="ARBA00004604"/>
    </source>
</evidence>
<dbReference type="Gene3D" id="3.40.50.300">
    <property type="entry name" value="P-loop containing nucleotide triphosphate hydrolases"/>
    <property type="match status" value="1"/>
</dbReference>
<dbReference type="InterPro" id="IPR006073">
    <property type="entry name" value="GTP-bd"/>
</dbReference>
<feature type="domain" description="OBG-type G" evidence="7">
    <location>
        <begin position="168"/>
        <end position="337"/>
    </location>
</feature>
<evidence type="ECO:0000256" key="4">
    <source>
        <dbReference type="ARBA" id="ARBA00023134"/>
    </source>
</evidence>
<feature type="compositionally biased region" description="Basic and acidic residues" evidence="6">
    <location>
        <begin position="494"/>
        <end position="507"/>
    </location>
</feature>
<keyword evidence="2" id="KW-0690">Ribosome biogenesis</keyword>
<dbReference type="GO" id="GO:1902626">
    <property type="term" value="P:assembly of large subunit precursor of preribosome"/>
    <property type="evidence" value="ECO:0007669"/>
    <property type="project" value="EnsemblFungi"/>
</dbReference>
<dbReference type="AlphaFoldDB" id="S7XJD0"/>
<dbReference type="GO" id="GO:0000054">
    <property type="term" value="P:ribosomal subunit export from nucleus"/>
    <property type="evidence" value="ECO:0007669"/>
    <property type="project" value="EnsemblFungi"/>
</dbReference>
<dbReference type="InParanoid" id="S7XJD0"/>
<sequence>MSLDFRNIKPVPLNTHLIDIILSKTQRGRPTVIRKHYDIKRIRTFYMEKVKFGGNQFIERFQDIIDKFPVMEDIHPFYCDLINVLYDKDHYKMALGHINISKRIIEDIVKEYLKLLKYGDSLYRCKQLKRAALGRMVTTTKKLKSTLEYLEEVRQHMSRLPEIDPQTRTLLICGYPNVGKSSFMNKITRANVDVQSFAFTTKNLFVGHFDYKYLNWQVIDTPGVLDHPLKDMNTIEMQSITALAHIDSCVLFFFDVSEGCGYSFEEQINLFQSLEPLLNKKMIIILSKCDIISLDNLDDERKNKVNEFLANRKYVEISSKTDLNIEVAKEMACEVILEENIKKKCEGKEIEKVMNQVRVINPDILNERAECMLRAEPIITEKVKENEQADYLFDAREKYYVKEEWKKDVVPEFYNGKNIVDFLDTEIEKNVQEYKKEVENLELRDFDLLDKDTREHIKRVTGRKSVKIQESRLSKRTRVNKRLLMRKQKNRVITPEEKPIKEKKENIKNNNVYPKQDKYREKPMHLYRKK</sequence>
<dbReference type="STRING" id="1358809.S7XJD0"/>
<keyword evidence="3" id="KW-0547">Nucleotide-binding</keyword>
<dbReference type="OMA" id="ILEHDEW"/>
<dbReference type="InterPro" id="IPR027417">
    <property type="entry name" value="P-loop_NTPase"/>
</dbReference>
<evidence type="ECO:0000313" key="9">
    <source>
        <dbReference type="Proteomes" id="UP000014978"/>
    </source>
</evidence>
<dbReference type="VEuPathDB" id="MicrosporidiaDB:SLOPH_1402"/>
<keyword evidence="5" id="KW-0539">Nucleus</keyword>
<evidence type="ECO:0000259" key="7">
    <source>
        <dbReference type="PROSITE" id="PS51710"/>
    </source>
</evidence>
<evidence type="ECO:0000256" key="6">
    <source>
        <dbReference type="SAM" id="MobiDB-lite"/>
    </source>
</evidence>